<name>X0XZ20_9ZZZZ</name>
<proteinExistence type="predicted"/>
<accession>X0XZ20</accession>
<dbReference type="Gene3D" id="3.30.460.10">
    <property type="entry name" value="Beta Polymerase, domain 2"/>
    <property type="match status" value="1"/>
</dbReference>
<feature type="non-terminal residue" evidence="2">
    <location>
        <position position="203"/>
    </location>
</feature>
<evidence type="ECO:0000313" key="2">
    <source>
        <dbReference type="EMBL" id="GAG29946.1"/>
    </source>
</evidence>
<gene>
    <name evidence="2" type="ORF">S01H1_68136</name>
</gene>
<feature type="domain" description="Polymerase beta nucleotidyltransferase" evidence="1">
    <location>
        <begin position="24"/>
        <end position="114"/>
    </location>
</feature>
<dbReference type="SUPFAM" id="SSF81301">
    <property type="entry name" value="Nucleotidyltransferase"/>
    <property type="match status" value="1"/>
</dbReference>
<evidence type="ECO:0000259" key="1">
    <source>
        <dbReference type="Pfam" id="PF18765"/>
    </source>
</evidence>
<dbReference type="EMBL" id="BARS01045175">
    <property type="protein sequence ID" value="GAG29946.1"/>
    <property type="molecule type" value="Genomic_DNA"/>
</dbReference>
<dbReference type="Pfam" id="PF18765">
    <property type="entry name" value="Polbeta"/>
    <property type="match status" value="1"/>
</dbReference>
<reference evidence="2" key="1">
    <citation type="journal article" date="2014" name="Front. Microbiol.">
        <title>High frequency of phylogenetically diverse reductive dehalogenase-homologous genes in deep subseafloor sedimentary metagenomes.</title>
        <authorList>
            <person name="Kawai M."/>
            <person name="Futagami T."/>
            <person name="Toyoda A."/>
            <person name="Takaki Y."/>
            <person name="Nishi S."/>
            <person name="Hori S."/>
            <person name="Arai W."/>
            <person name="Tsubouchi T."/>
            <person name="Morono Y."/>
            <person name="Uchiyama I."/>
            <person name="Ito T."/>
            <person name="Fujiyama A."/>
            <person name="Inagaki F."/>
            <person name="Takami H."/>
        </authorList>
    </citation>
    <scope>NUCLEOTIDE SEQUENCE</scope>
    <source>
        <strain evidence="2">Expedition CK06-06</strain>
    </source>
</reference>
<protein>
    <recommendedName>
        <fullName evidence="1">Polymerase beta nucleotidyltransferase domain-containing protein</fullName>
    </recommendedName>
</protein>
<dbReference type="AlphaFoldDB" id="X0XZ20"/>
<comment type="caution">
    <text evidence="2">The sequence shown here is derived from an EMBL/GenBank/DDBJ whole genome shotgun (WGS) entry which is preliminary data.</text>
</comment>
<dbReference type="InterPro" id="IPR041633">
    <property type="entry name" value="Polbeta"/>
</dbReference>
<dbReference type="InterPro" id="IPR043519">
    <property type="entry name" value="NT_sf"/>
</dbReference>
<dbReference type="CDD" id="cd05403">
    <property type="entry name" value="NT_KNTase_like"/>
    <property type="match status" value="1"/>
</dbReference>
<organism evidence="2">
    <name type="scientific">marine sediment metagenome</name>
    <dbReference type="NCBI Taxonomy" id="412755"/>
    <lineage>
        <taxon>unclassified sequences</taxon>
        <taxon>metagenomes</taxon>
        <taxon>ecological metagenomes</taxon>
    </lineage>
</organism>
<sequence>MKTSDTQIYASSFASFLMRKLGDKIKDIDRIILYGSVAKGSAMKTSDVDIFIDTKKDLKKEVYDIIDEFYKSREALLFKAKGIENEINVKIGELKNWKELHRSITSTGITLWGRYETREKPIGSQHKIIFYWDKIDKNRGAFLNKIYGFKSGEKRYTGLLEKINGTKIGKSNIIIPIEHKEEIIRLLKKYGVHAKTIEVFTID</sequence>